<proteinExistence type="inferred from homology"/>
<evidence type="ECO:0000256" key="4">
    <source>
        <dbReference type="ARBA" id="ARBA00023163"/>
    </source>
</evidence>
<evidence type="ECO:0000256" key="2">
    <source>
        <dbReference type="ARBA" id="ARBA00023015"/>
    </source>
</evidence>
<dbReference type="GO" id="GO:0003677">
    <property type="term" value="F:DNA binding"/>
    <property type="evidence" value="ECO:0007669"/>
    <property type="project" value="UniProtKB-KW"/>
</dbReference>
<comment type="caution">
    <text evidence="5">The sequence shown here is derived from an EMBL/GenBank/DDBJ whole genome shotgun (WGS) entry which is preliminary data.</text>
</comment>
<gene>
    <name evidence="5" type="ORF">FYJ50_01385</name>
</gene>
<dbReference type="InterPro" id="IPR005650">
    <property type="entry name" value="BlaI_family"/>
</dbReference>
<evidence type="ECO:0000313" key="6">
    <source>
        <dbReference type="Proteomes" id="UP000470082"/>
    </source>
</evidence>
<evidence type="ECO:0000256" key="3">
    <source>
        <dbReference type="ARBA" id="ARBA00023125"/>
    </source>
</evidence>
<evidence type="ECO:0000256" key="1">
    <source>
        <dbReference type="ARBA" id="ARBA00011046"/>
    </source>
</evidence>
<protein>
    <submittedName>
        <fullName evidence="5">BlaI/MecI/CopY family transcriptional regulator</fullName>
    </submittedName>
</protein>
<comment type="similarity">
    <text evidence="1">Belongs to the BlaI transcriptional regulatory family.</text>
</comment>
<dbReference type="InterPro" id="IPR036390">
    <property type="entry name" value="WH_DNA-bd_sf"/>
</dbReference>
<reference evidence="5 6" key="1">
    <citation type="submission" date="2019-08" db="EMBL/GenBank/DDBJ databases">
        <title>In-depth cultivation of the pig gut microbiome towards novel bacterial diversity and tailored functional studies.</title>
        <authorList>
            <person name="Wylensek D."/>
            <person name="Hitch T.C.A."/>
            <person name="Clavel T."/>
        </authorList>
    </citation>
    <scope>NUCLEOTIDE SEQUENCE [LARGE SCALE GENOMIC DNA]</scope>
    <source>
        <strain evidence="5 6">LKV-178-WT-2G</strain>
    </source>
</reference>
<dbReference type="Pfam" id="PF03965">
    <property type="entry name" value="Penicillinase_R"/>
    <property type="match status" value="1"/>
</dbReference>
<dbReference type="Gene3D" id="1.10.10.10">
    <property type="entry name" value="Winged helix-like DNA-binding domain superfamily/Winged helix DNA-binding domain"/>
    <property type="match status" value="1"/>
</dbReference>
<organism evidence="5 6">
    <name type="scientific">Floccifex porci</name>
    <dbReference type="NCBI Taxonomy" id="2606629"/>
    <lineage>
        <taxon>Bacteria</taxon>
        <taxon>Bacillati</taxon>
        <taxon>Bacillota</taxon>
        <taxon>Erysipelotrichia</taxon>
        <taxon>Erysipelotrichales</taxon>
        <taxon>Erysipelotrichaceae</taxon>
        <taxon>Floccifex</taxon>
    </lineage>
</organism>
<dbReference type="GO" id="GO:0045892">
    <property type="term" value="P:negative regulation of DNA-templated transcription"/>
    <property type="evidence" value="ECO:0007669"/>
    <property type="project" value="InterPro"/>
</dbReference>
<keyword evidence="2" id="KW-0805">Transcription regulation</keyword>
<keyword evidence="6" id="KW-1185">Reference proteome</keyword>
<evidence type="ECO:0000313" key="5">
    <source>
        <dbReference type="EMBL" id="MSS00783.1"/>
    </source>
</evidence>
<dbReference type="AlphaFoldDB" id="A0A7X2T3A0"/>
<sequence length="122" mass="14083">MKIKLLTKRQNEVMSVLWGSDLPLSANQICNENESLNMNTVQQVLKALLKMQFIKVEDIGYSNTVLTRFYSPVVKQADYLQFLLGNNSTFDLTSSLIDRNKNLNELKQLQVLIEKKCKELEE</sequence>
<dbReference type="SUPFAM" id="SSF46785">
    <property type="entry name" value="Winged helix' DNA-binding domain"/>
    <property type="match status" value="1"/>
</dbReference>
<dbReference type="RefSeq" id="WP_154459257.1">
    <property type="nucleotide sequence ID" value="NZ_VUMM01000002.1"/>
</dbReference>
<keyword evidence="3" id="KW-0238">DNA-binding</keyword>
<dbReference type="InterPro" id="IPR036388">
    <property type="entry name" value="WH-like_DNA-bd_sf"/>
</dbReference>
<keyword evidence="4" id="KW-0804">Transcription</keyword>
<accession>A0A7X2T3A0</accession>
<name>A0A7X2T3A0_9FIRM</name>
<dbReference type="Proteomes" id="UP000470082">
    <property type="component" value="Unassembled WGS sequence"/>
</dbReference>
<dbReference type="EMBL" id="VUMM01000002">
    <property type="protein sequence ID" value="MSS00783.1"/>
    <property type="molecule type" value="Genomic_DNA"/>
</dbReference>